<evidence type="ECO:0000256" key="1">
    <source>
        <dbReference type="SAM" id="Phobius"/>
    </source>
</evidence>
<protein>
    <submittedName>
        <fullName evidence="2">Uncharacterized protein</fullName>
    </submittedName>
</protein>
<keyword evidence="3" id="KW-1185">Reference proteome</keyword>
<reference evidence="2 3" key="1">
    <citation type="journal article" date="2011" name="Front. Microbiol.">
        <title>Genomic signatures of strain selection and enhancement in Bacillus atrophaeus var. globigii, a historical biowarfare simulant.</title>
        <authorList>
            <person name="Gibbons H.S."/>
            <person name="Broomall S.M."/>
            <person name="McNew L.A."/>
            <person name="Daligault H."/>
            <person name="Chapman C."/>
            <person name="Bruce D."/>
            <person name="Karavis M."/>
            <person name="Krepps M."/>
            <person name="McGregor P.A."/>
            <person name="Hong C."/>
            <person name="Park K.H."/>
            <person name="Akmal A."/>
            <person name="Feldman A."/>
            <person name="Lin J.S."/>
            <person name="Chang W.E."/>
            <person name="Higgs B.W."/>
            <person name="Demirev P."/>
            <person name="Lindquist J."/>
            <person name="Liem A."/>
            <person name="Fochler E."/>
            <person name="Read T.D."/>
            <person name="Tapia R."/>
            <person name="Johnson S."/>
            <person name="Bishop-Lilly K.A."/>
            <person name="Detter C."/>
            <person name="Han C."/>
            <person name="Sozhamannan S."/>
            <person name="Rosenzweig C.N."/>
            <person name="Skowronski E.W."/>
        </authorList>
    </citation>
    <scope>NUCLEOTIDE SEQUENCE [LARGE SCALE GENOMIC DNA]</scope>
    <source>
        <strain evidence="2 3">PIT1</strain>
    </source>
</reference>
<comment type="caution">
    <text evidence="2">The sequence shown here is derived from an EMBL/GenBank/DDBJ whole genome shotgun (WGS) entry which is preliminary data.</text>
</comment>
<evidence type="ECO:0000313" key="3">
    <source>
        <dbReference type="Proteomes" id="UP000288279"/>
    </source>
</evidence>
<keyword evidence="1" id="KW-1133">Transmembrane helix</keyword>
<accession>A0A432ZFR0</accession>
<keyword evidence="1" id="KW-0812">Transmembrane</keyword>
<dbReference type="EMBL" id="PIQG01000003">
    <property type="protein sequence ID" value="RUO76815.1"/>
    <property type="molecule type" value="Genomic_DNA"/>
</dbReference>
<sequence>MGFSKRRRAVLNKADIVANPPLHASKNIPTRVPTNDNICGRVRVFLLNCKHLLNLGNQKGVMMNRYAIYTVLLGTILLAAIMVDPGARVAATHTQKCQALLETSEGQLAQQQCEAEQQVTWSTWFTGQSRSTQFHFLDLVELVFGEPSQQRDFKPSPTPRG</sequence>
<keyword evidence="1" id="KW-0472">Membrane</keyword>
<proteinExistence type="predicted"/>
<feature type="transmembrane region" description="Helical" evidence="1">
    <location>
        <begin position="66"/>
        <end position="83"/>
    </location>
</feature>
<dbReference type="AlphaFoldDB" id="A0A432ZFR0"/>
<evidence type="ECO:0000313" key="2">
    <source>
        <dbReference type="EMBL" id="RUO76815.1"/>
    </source>
</evidence>
<gene>
    <name evidence="2" type="ORF">CWI83_07785</name>
</gene>
<name>A0A432ZFR0_9GAMM</name>
<dbReference type="Proteomes" id="UP000288279">
    <property type="component" value="Unassembled WGS sequence"/>
</dbReference>
<organism evidence="2 3">
    <name type="scientific">Pseudidiomarina taiwanensis</name>
    <dbReference type="NCBI Taxonomy" id="337250"/>
    <lineage>
        <taxon>Bacteria</taxon>
        <taxon>Pseudomonadati</taxon>
        <taxon>Pseudomonadota</taxon>
        <taxon>Gammaproteobacteria</taxon>
        <taxon>Alteromonadales</taxon>
        <taxon>Idiomarinaceae</taxon>
        <taxon>Pseudidiomarina</taxon>
    </lineage>
</organism>